<protein>
    <submittedName>
        <fullName evidence="1">Uncharacterized protein</fullName>
    </submittedName>
</protein>
<gene>
    <name evidence="1" type="ORF">FGAF848_08130</name>
</gene>
<evidence type="ECO:0000313" key="2">
    <source>
        <dbReference type="Proteomes" id="UP001190091"/>
    </source>
</evidence>
<reference evidence="1" key="1">
    <citation type="submission" date="2023-10" db="EMBL/GenBank/DDBJ databases">
        <authorList>
            <person name="Leclercq S."/>
        </authorList>
    </citation>
    <scope>NUCLEOTIDE SEQUENCE</scope>
    <source>
        <strain evidence="1">F848</strain>
    </source>
</reference>
<name>A0AAD2GFP1_ECOLX</name>
<accession>A0AAD2GFP1</accession>
<evidence type="ECO:0000313" key="1">
    <source>
        <dbReference type="EMBL" id="CAK1207552.1"/>
    </source>
</evidence>
<dbReference type="Proteomes" id="UP001190091">
    <property type="component" value="Unassembled WGS sequence"/>
</dbReference>
<dbReference type="AlphaFoldDB" id="A0AAD2GFP1"/>
<dbReference type="EMBL" id="CAUZHL010000001">
    <property type="protein sequence ID" value="CAK1207552.1"/>
    <property type="molecule type" value="Genomic_DNA"/>
</dbReference>
<sequence>MNEFEKIFNEMNLDRALLPILFRSNRSTVWKYLSGDSTAPASAMSLIMLLQLIQKRNPDLLAEWLTLSDFTIPPEVYLDQPDYWKGWVYTQHKVNKNVLEYLKNTIRMKTKKVWVKAGKSNFASTRLYAGCGASALSGLRFGHIL</sequence>
<comment type="caution">
    <text evidence="1">The sequence shown here is derived from an EMBL/GenBank/DDBJ whole genome shotgun (WGS) entry which is preliminary data.</text>
</comment>
<organism evidence="1 2">
    <name type="scientific">Escherichia coli</name>
    <dbReference type="NCBI Taxonomy" id="562"/>
    <lineage>
        <taxon>Bacteria</taxon>
        <taxon>Pseudomonadati</taxon>
        <taxon>Pseudomonadota</taxon>
        <taxon>Gammaproteobacteria</taxon>
        <taxon>Enterobacterales</taxon>
        <taxon>Enterobacteriaceae</taxon>
        <taxon>Escherichia</taxon>
    </lineage>
</organism>
<proteinExistence type="predicted"/>